<dbReference type="Proteomes" id="UP000268535">
    <property type="component" value="Unassembled WGS sequence"/>
</dbReference>
<gene>
    <name evidence="1" type="ORF">CAUPRSCDRAFT_11215</name>
    <name evidence="2" type="ORF">CXG81DRAFT_26416</name>
</gene>
<dbReference type="Proteomes" id="UP000274922">
    <property type="component" value="Unassembled WGS sequence"/>
</dbReference>
<protein>
    <submittedName>
        <fullName evidence="1">Uncharacterized protein</fullName>
    </submittedName>
</protein>
<evidence type="ECO:0000313" key="1">
    <source>
        <dbReference type="EMBL" id="RKO97095.1"/>
    </source>
</evidence>
<dbReference type="AlphaFoldDB" id="A0A4P9WX77"/>
<dbReference type="EMBL" id="ML014194">
    <property type="protein sequence ID" value="RKP00877.1"/>
    <property type="molecule type" value="Genomic_DNA"/>
</dbReference>
<evidence type="ECO:0000313" key="4">
    <source>
        <dbReference type="Proteomes" id="UP000274922"/>
    </source>
</evidence>
<keyword evidence="4" id="KW-1185">Reference proteome</keyword>
<reference evidence="1" key="3">
    <citation type="submission" date="2018-08" db="EMBL/GenBank/DDBJ databases">
        <title>Leveraging single-cell genomics to expand the Fungal Tree of Life.</title>
        <authorList>
            <consortium name="DOE Joint Genome Institute"/>
            <person name="Ahrendt S.R."/>
            <person name="Quandt C.A."/>
            <person name="Ciobanu D."/>
            <person name="Clum A."/>
            <person name="Salamov A."/>
            <person name="Andreopoulos B."/>
            <person name="Cheng J.-F."/>
            <person name="Woyke T."/>
            <person name="Pelin A."/>
            <person name="Henrissat B."/>
            <person name="Reynolds N."/>
            <person name="Benny G.L."/>
            <person name="Smith M.E."/>
            <person name="James T.Y."/>
            <person name="Grigoriev I.V."/>
        </authorList>
    </citation>
    <scope>NUCLEOTIDE SEQUENCE</scope>
    <source>
        <strain evidence="1">ATCC 52028</strain>
    </source>
</reference>
<name>A0A4P9WX77_9FUNG</name>
<evidence type="ECO:0000313" key="3">
    <source>
        <dbReference type="Proteomes" id="UP000268535"/>
    </source>
</evidence>
<reference evidence="3 4" key="1">
    <citation type="journal article" date="2018" name="Nat. Microbiol.">
        <title>Leveraging single-cell genomics to expand the fungal tree of life.</title>
        <authorList>
            <person name="Ahrendt S.R."/>
            <person name="Quandt C.A."/>
            <person name="Ciobanu D."/>
            <person name="Clum A."/>
            <person name="Salamov A."/>
            <person name="Andreopoulos B."/>
            <person name="Cheng J.F."/>
            <person name="Woyke T."/>
            <person name="Pelin A."/>
            <person name="Henrissat B."/>
            <person name="Reynolds N.K."/>
            <person name="Benny G.L."/>
            <person name="Smith M.E."/>
            <person name="James T.Y."/>
            <person name="Grigoriev I.V."/>
        </authorList>
    </citation>
    <scope>NUCLEOTIDE SEQUENCE [LARGE SCALE GENOMIC DNA]</scope>
    <source>
        <strain evidence="3 4">ATCC 52028</strain>
    </source>
</reference>
<reference evidence="2" key="2">
    <citation type="submission" date="2018-04" db="EMBL/GenBank/DDBJ databases">
        <title>Leveraging single-cell genomics to expand the Fungal Tree of Life.</title>
        <authorList>
            <consortium name="DOE Joint Genome Institute"/>
            <person name="Ahrendt S.R."/>
            <person name="Quandt C.A."/>
            <person name="Ciobanu D."/>
            <person name="Clum A."/>
            <person name="Salamov A."/>
            <person name="Andreopoulos B."/>
            <person name="Cheng J.-F."/>
            <person name="Woyke T."/>
            <person name="Pelin A."/>
            <person name="Henrissat B."/>
            <person name="Benny G.L."/>
            <person name="Smith M.E."/>
            <person name="James T.Y."/>
            <person name="Grigoriev I.V."/>
        </authorList>
    </citation>
    <scope>NUCLEOTIDE SEQUENCE</scope>
    <source>
        <strain evidence="2">ATCC 52028</strain>
    </source>
</reference>
<dbReference type="OrthoDB" id="2094639at2759"/>
<organism evidence="1 3">
    <name type="scientific">Caulochytrium protostelioides</name>
    <dbReference type="NCBI Taxonomy" id="1555241"/>
    <lineage>
        <taxon>Eukaryota</taxon>
        <taxon>Fungi</taxon>
        <taxon>Fungi incertae sedis</taxon>
        <taxon>Chytridiomycota</taxon>
        <taxon>Chytridiomycota incertae sedis</taxon>
        <taxon>Chytridiomycetes</taxon>
        <taxon>Caulochytriales</taxon>
        <taxon>Caulochytriaceae</taxon>
        <taxon>Caulochytrium</taxon>
    </lineage>
</organism>
<sequence>MPLPLWYLASAAGFAGTYETVRSQLPGGPASAMLAGSLAGAATRFLTPDPRIVFPEIKAEIPYQWPPQDAVQRVKRGLKGPAGGAIFFTIFEGLTLAVESQRKNEAKREYDAERLETSSAVATPPFVWHTPNDAQTHVTNALAGGVSGLALRAATFPLHNGLQNPVLSPMGPKLMGQTFLVGSALMLAVGWLRCVYHEFMDAPGPSDV</sequence>
<dbReference type="EMBL" id="ML009416">
    <property type="protein sequence ID" value="RKO97095.1"/>
    <property type="molecule type" value="Genomic_DNA"/>
</dbReference>
<evidence type="ECO:0000313" key="2">
    <source>
        <dbReference type="EMBL" id="RKP00877.1"/>
    </source>
</evidence>
<proteinExistence type="predicted"/>
<accession>A0A4P9WX77</accession>